<dbReference type="PANTHER" id="PTHR47199:SF2">
    <property type="entry name" value="PHOTOSYSTEM II STABILITY_ASSEMBLY FACTOR HCF136, CHLOROPLASTIC"/>
    <property type="match status" value="1"/>
</dbReference>
<gene>
    <name evidence="5" type="ORF">GJ700_02235</name>
</gene>
<proteinExistence type="predicted"/>
<evidence type="ECO:0000256" key="1">
    <source>
        <dbReference type="ARBA" id="ARBA00022531"/>
    </source>
</evidence>
<dbReference type="SUPFAM" id="SSF110296">
    <property type="entry name" value="Oligoxyloglucan reducing end-specific cellobiohydrolase"/>
    <property type="match status" value="1"/>
</dbReference>
<dbReference type="InterPro" id="IPR028203">
    <property type="entry name" value="PSII_CF48-like_dom"/>
</dbReference>
<keyword evidence="6" id="KW-1185">Reference proteome</keyword>
<evidence type="ECO:0000256" key="3">
    <source>
        <dbReference type="SAM" id="MobiDB-lite"/>
    </source>
</evidence>
<evidence type="ECO:0000259" key="4">
    <source>
        <dbReference type="Pfam" id="PF14870"/>
    </source>
</evidence>
<reference evidence="5 6" key="1">
    <citation type="submission" date="2019-11" db="EMBL/GenBank/DDBJ databases">
        <title>Novel species isolated from a subtropical stream in China.</title>
        <authorList>
            <person name="Lu H."/>
        </authorList>
    </citation>
    <scope>NUCLEOTIDE SEQUENCE [LARGE SCALE GENOMIC DNA]</scope>
    <source>
        <strain evidence="5 6">FT92W</strain>
    </source>
</reference>
<evidence type="ECO:0000256" key="2">
    <source>
        <dbReference type="ARBA" id="ARBA00023276"/>
    </source>
</evidence>
<organism evidence="5 6">
    <name type="scientific">Pseudoduganella rivuli</name>
    <dbReference type="NCBI Taxonomy" id="2666085"/>
    <lineage>
        <taxon>Bacteria</taxon>
        <taxon>Pseudomonadati</taxon>
        <taxon>Pseudomonadota</taxon>
        <taxon>Betaproteobacteria</taxon>
        <taxon>Burkholderiales</taxon>
        <taxon>Oxalobacteraceae</taxon>
        <taxon>Telluria group</taxon>
        <taxon>Pseudoduganella</taxon>
    </lineage>
</organism>
<protein>
    <recommendedName>
        <fullName evidence="4">Photosynthesis system II assembly factor Ycf48/Hcf136-like domain-containing protein</fullName>
    </recommendedName>
</protein>
<evidence type="ECO:0000313" key="5">
    <source>
        <dbReference type="EMBL" id="MRV70539.1"/>
    </source>
</evidence>
<dbReference type="Pfam" id="PF14870">
    <property type="entry name" value="PSII_BNR"/>
    <property type="match status" value="1"/>
</dbReference>
<dbReference type="PROSITE" id="PS51257">
    <property type="entry name" value="PROKAR_LIPOPROTEIN"/>
    <property type="match status" value="1"/>
</dbReference>
<dbReference type="PANTHER" id="PTHR47199">
    <property type="entry name" value="PHOTOSYSTEM II STABILITY/ASSEMBLY FACTOR HCF136, CHLOROPLASTIC"/>
    <property type="match status" value="1"/>
</dbReference>
<dbReference type="InterPro" id="IPR015943">
    <property type="entry name" value="WD40/YVTN_repeat-like_dom_sf"/>
</dbReference>
<comment type="caution">
    <text evidence="5">The sequence shown here is derived from an EMBL/GenBank/DDBJ whole genome shotgun (WGS) entry which is preliminary data.</text>
</comment>
<evidence type="ECO:0000313" key="6">
    <source>
        <dbReference type="Proteomes" id="UP000446768"/>
    </source>
</evidence>
<feature type="domain" description="Photosynthesis system II assembly factor Ycf48/Hcf136-like" evidence="4">
    <location>
        <begin position="95"/>
        <end position="143"/>
    </location>
</feature>
<dbReference type="Gene3D" id="2.130.10.10">
    <property type="entry name" value="YVTN repeat-like/Quinoprotein amine dehydrogenase"/>
    <property type="match status" value="2"/>
</dbReference>
<name>A0A7X2IIJ9_9BURK</name>
<keyword evidence="2" id="KW-0604">Photosystem II</keyword>
<dbReference type="Proteomes" id="UP000446768">
    <property type="component" value="Unassembled WGS sequence"/>
</dbReference>
<keyword evidence="1" id="KW-0602">Photosynthesis</keyword>
<feature type="region of interest" description="Disordered" evidence="3">
    <location>
        <begin position="340"/>
        <end position="363"/>
    </location>
</feature>
<dbReference type="GO" id="GO:0009523">
    <property type="term" value="C:photosystem II"/>
    <property type="evidence" value="ECO:0007669"/>
    <property type="project" value="UniProtKB-KW"/>
</dbReference>
<accession>A0A7X2IIJ9</accession>
<dbReference type="AlphaFoldDB" id="A0A7X2IIJ9"/>
<dbReference type="EMBL" id="WKJJ01000001">
    <property type="protein sequence ID" value="MRV70539.1"/>
    <property type="molecule type" value="Genomic_DNA"/>
</dbReference>
<sequence>MRVLPARTLVRASIQGDNMNKRFALGAIAALACCAIGAGAAIGNSTSNSGLRDPIATPAPDTAFGAYSSLTAVTAAGSRLVAVGRRGVILASADAGQSWQQLPSPVSSDLTAVQFVDAQHGWIVGHDAVVLKTTDGGKTWERKLDGHAALALLNASYGPQGKTPDDAIAQDIERAGSQSATPGVLPYPLLSVWFSSANEGYVAGAFGLILQTRDGGASWTPMIERTANIKMNHIYAIGGDGGQVYLAGEQGFLRRLDDTTGAFVPMASPYEGSFFGLAASQSRLVVHGLRGNAYASDDGGARWRKIDTGSGANIVAALPVSAAAGAGLLLVTQTGDVLESSADGSARPYSGADSAGADNRRGQPRGEVYGAAIAGGALVATGMAGASVLRSVPLSTP</sequence>
<dbReference type="GO" id="GO:0015979">
    <property type="term" value="P:photosynthesis"/>
    <property type="evidence" value="ECO:0007669"/>
    <property type="project" value="UniProtKB-KW"/>
</dbReference>